<gene>
    <name evidence="1" type="ORF">METZ01_LOCUS398036</name>
</gene>
<dbReference type="EMBL" id="UINC01151522">
    <property type="protein sequence ID" value="SVD45182.1"/>
    <property type="molecule type" value="Genomic_DNA"/>
</dbReference>
<protein>
    <recommendedName>
        <fullName evidence="2">Phytanoyl-CoA dioxygenase</fullName>
    </recommendedName>
</protein>
<feature type="non-terminal residue" evidence="1">
    <location>
        <position position="65"/>
    </location>
</feature>
<sequence length="65" mass="7662">MTEEERYLFDVRGYMILNQVLSEKELAALNATFDEKQERSENPNAGRARYLGLMSWGKDYRDLID</sequence>
<name>A0A382VF56_9ZZZZ</name>
<evidence type="ECO:0000313" key="1">
    <source>
        <dbReference type="EMBL" id="SVD45182.1"/>
    </source>
</evidence>
<dbReference type="Gene3D" id="2.60.120.620">
    <property type="entry name" value="q2cbj1_9rhob like domain"/>
    <property type="match status" value="1"/>
</dbReference>
<proteinExistence type="predicted"/>
<reference evidence="1" key="1">
    <citation type="submission" date="2018-05" db="EMBL/GenBank/DDBJ databases">
        <authorList>
            <person name="Lanie J.A."/>
            <person name="Ng W.-L."/>
            <person name="Kazmierczak K.M."/>
            <person name="Andrzejewski T.M."/>
            <person name="Davidsen T.M."/>
            <person name="Wayne K.J."/>
            <person name="Tettelin H."/>
            <person name="Glass J.I."/>
            <person name="Rusch D."/>
            <person name="Podicherti R."/>
            <person name="Tsui H.-C.T."/>
            <person name="Winkler M.E."/>
        </authorList>
    </citation>
    <scope>NUCLEOTIDE SEQUENCE</scope>
</reference>
<organism evidence="1">
    <name type="scientific">marine metagenome</name>
    <dbReference type="NCBI Taxonomy" id="408172"/>
    <lineage>
        <taxon>unclassified sequences</taxon>
        <taxon>metagenomes</taxon>
        <taxon>ecological metagenomes</taxon>
    </lineage>
</organism>
<dbReference type="AlphaFoldDB" id="A0A382VF56"/>
<evidence type="ECO:0008006" key="2">
    <source>
        <dbReference type="Google" id="ProtNLM"/>
    </source>
</evidence>
<accession>A0A382VF56</accession>